<evidence type="ECO:0000313" key="2">
    <source>
        <dbReference type="Proteomes" id="UP000703269"/>
    </source>
</evidence>
<sequence>MSMDRLPEEVLQLILEQVPTDPDPATLCKRLAPEQWCYPRTLVEQLIRPLDSTRVWQLLRVQRRWARILVRVLLAYVPLTRPHHARAVLARLRAEPHLGRSVRALWLHDGAPQEWAEILKCTPRVETLYINLDLMMGSPDVVQNAFWTRVSPQRVYLHWTKYRSYTSVNLFTNIRLHWLKLRYLHLSDAFTYVGNLALFFRDASALRSIEIKEHVGSANTNATHSARARLQERQISLIARNDLYKERQERANALEAERRQARTSKVEGLKDAGNGSAFLLDASSFVMENL</sequence>
<accession>A0A9P3GDM4</accession>
<dbReference type="Proteomes" id="UP000703269">
    <property type="component" value="Unassembled WGS sequence"/>
</dbReference>
<evidence type="ECO:0000313" key="1">
    <source>
        <dbReference type="EMBL" id="GJE91864.1"/>
    </source>
</evidence>
<reference evidence="1 2" key="1">
    <citation type="submission" date="2021-08" db="EMBL/GenBank/DDBJ databases">
        <title>Draft Genome Sequence of Phanerochaete sordida strain YK-624.</title>
        <authorList>
            <person name="Mori T."/>
            <person name="Dohra H."/>
            <person name="Suzuki T."/>
            <person name="Kawagishi H."/>
            <person name="Hirai H."/>
        </authorList>
    </citation>
    <scope>NUCLEOTIDE SEQUENCE [LARGE SCALE GENOMIC DNA]</scope>
    <source>
        <strain evidence="1 2">YK-624</strain>
    </source>
</reference>
<dbReference type="AlphaFoldDB" id="A0A9P3GDM4"/>
<evidence type="ECO:0008006" key="3">
    <source>
        <dbReference type="Google" id="ProtNLM"/>
    </source>
</evidence>
<keyword evidence="2" id="KW-1185">Reference proteome</keyword>
<organism evidence="1 2">
    <name type="scientific">Phanerochaete sordida</name>
    <dbReference type="NCBI Taxonomy" id="48140"/>
    <lineage>
        <taxon>Eukaryota</taxon>
        <taxon>Fungi</taxon>
        <taxon>Dikarya</taxon>
        <taxon>Basidiomycota</taxon>
        <taxon>Agaricomycotina</taxon>
        <taxon>Agaricomycetes</taxon>
        <taxon>Polyporales</taxon>
        <taxon>Phanerochaetaceae</taxon>
        <taxon>Phanerochaete</taxon>
    </lineage>
</organism>
<comment type="caution">
    <text evidence="1">The sequence shown here is derived from an EMBL/GenBank/DDBJ whole genome shotgun (WGS) entry which is preliminary data.</text>
</comment>
<gene>
    <name evidence="1" type="ORF">PsYK624_080150</name>
</gene>
<proteinExistence type="predicted"/>
<dbReference type="OrthoDB" id="10548153at2759"/>
<dbReference type="EMBL" id="BPQB01000023">
    <property type="protein sequence ID" value="GJE91864.1"/>
    <property type="molecule type" value="Genomic_DNA"/>
</dbReference>
<protein>
    <recommendedName>
        <fullName evidence="3">F-box domain-containing protein</fullName>
    </recommendedName>
</protein>
<name>A0A9P3GDM4_9APHY</name>